<dbReference type="Proteomes" id="UP001060170">
    <property type="component" value="Chromosome 15"/>
</dbReference>
<evidence type="ECO:0000313" key="2">
    <source>
        <dbReference type="Proteomes" id="UP001060170"/>
    </source>
</evidence>
<organism evidence="1 2">
    <name type="scientific">Puccinia striiformis f. sp. tritici</name>
    <dbReference type="NCBI Taxonomy" id="168172"/>
    <lineage>
        <taxon>Eukaryota</taxon>
        <taxon>Fungi</taxon>
        <taxon>Dikarya</taxon>
        <taxon>Basidiomycota</taxon>
        <taxon>Pucciniomycotina</taxon>
        <taxon>Pucciniomycetes</taxon>
        <taxon>Pucciniales</taxon>
        <taxon>Pucciniaceae</taxon>
        <taxon>Puccinia</taxon>
    </lineage>
</organism>
<protein>
    <submittedName>
        <fullName evidence="1">Uncharacterized protein</fullName>
    </submittedName>
</protein>
<sequence>MTTSDNSALLTKNYPTTTTTMYHHHHRLAEWIPQRTPSPTYYHHHQQEQQLIRSPPPSSSSRATLQINNNRPESRSSSQSIPPILTTTTKQQQQWPRQWLWTGVEIPVLNLRALRDSIEPNHSLESGEVLSYSFGSDRWKVEVVKGHHNRRTSAPTTPTNTTHHHPGNTSQQQDSSTLSLYLTCHELEVDWPVSRSIDTSILISIKVPNLPTHSFPITNLNSLDEGWIWTTGTDFHAFEREREVWESHDFPSLSSLLNNPKIAQFDAFILSIQIGTPPYKFTGSCLPQLPNLSYVPHSILESLESLLDDCNTSDLQIIVTEIESETSVQEESEIESNRSKTRSRKRILYAHSSILKSRSDYFKTMLTDEEGGGGGWAESGRNHVNHASDSQRIHARRKLGLIRIMDFDFVTVYWLLRWLYSNRIFFNEHEDVRAQCHLGSILGTNTSNQPPHHHVDQEGGSGNESQEWEWQNHGEKNQNTSEDKEGSSNPDHNLTGSSSSSSRDPIARSSTSPRINTDCSATRLNPNPDLNHNNNSSNLQSDWISGDPHSHPLKMTTKASAFSIYRLAHRYELITLQNLALTHLCSNLNPATAFPFLLASFIFPELHTQVKAYCLANYFQILQEPEFSRCYAEVGDGLWEHGGEVLLSFTMSLMPGPMSIPRP</sequence>
<keyword evidence="2" id="KW-1185">Reference proteome</keyword>
<comment type="caution">
    <text evidence="1">The sequence shown here is derived from an EMBL/GenBank/DDBJ whole genome shotgun (WGS) entry which is preliminary data.</text>
</comment>
<evidence type="ECO:0000313" key="1">
    <source>
        <dbReference type="EMBL" id="KAI7939205.1"/>
    </source>
</evidence>
<proteinExistence type="predicted"/>
<reference evidence="1 2" key="3">
    <citation type="journal article" date="2022" name="Microbiol. Spectr.">
        <title>Folding features and dynamics of 3D genome architecture in plant fungal pathogens.</title>
        <authorList>
            <person name="Xia C."/>
        </authorList>
    </citation>
    <scope>NUCLEOTIDE SEQUENCE [LARGE SCALE GENOMIC DNA]</scope>
    <source>
        <strain evidence="1 2">93-210</strain>
    </source>
</reference>
<reference evidence="2" key="2">
    <citation type="journal article" date="2018" name="Mol. Plant Microbe Interact.">
        <title>Genome sequence resources for the wheat stripe rust pathogen (Puccinia striiformis f. sp. tritici) and the barley stripe rust pathogen (Puccinia striiformis f. sp. hordei).</title>
        <authorList>
            <person name="Xia C."/>
            <person name="Wang M."/>
            <person name="Yin C."/>
            <person name="Cornejo O.E."/>
            <person name="Hulbert S.H."/>
            <person name="Chen X."/>
        </authorList>
    </citation>
    <scope>NUCLEOTIDE SEQUENCE [LARGE SCALE GENOMIC DNA]</scope>
    <source>
        <strain evidence="2">93-210</strain>
    </source>
</reference>
<gene>
    <name evidence="1" type="ORF">MJO28_014784</name>
</gene>
<reference evidence="2" key="1">
    <citation type="journal article" date="2018" name="BMC Genomics">
        <title>Genomic insights into host adaptation between the wheat stripe rust pathogen (Puccinia striiformis f. sp. tritici) and the barley stripe rust pathogen (Puccinia striiformis f. sp. hordei).</title>
        <authorList>
            <person name="Xia C."/>
            <person name="Wang M."/>
            <person name="Yin C."/>
            <person name="Cornejo O.E."/>
            <person name="Hulbert S.H."/>
            <person name="Chen X."/>
        </authorList>
    </citation>
    <scope>NUCLEOTIDE SEQUENCE [LARGE SCALE GENOMIC DNA]</scope>
    <source>
        <strain evidence="2">93-210</strain>
    </source>
</reference>
<dbReference type="EMBL" id="CM045879">
    <property type="protein sequence ID" value="KAI7939205.1"/>
    <property type="molecule type" value="Genomic_DNA"/>
</dbReference>
<name>A0ACC0DUW5_9BASI</name>
<accession>A0ACC0DUW5</accession>